<protein>
    <submittedName>
        <fullName evidence="1">Uncharacterized protein</fullName>
    </submittedName>
</protein>
<organism evidence="1 2">
    <name type="scientific">Pyropia yezoensis</name>
    <name type="common">Susabi-nori</name>
    <name type="synonym">Porphyra yezoensis</name>
    <dbReference type="NCBI Taxonomy" id="2788"/>
    <lineage>
        <taxon>Eukaryota</taxon>
        <taxon>Rhodophyta</taxon>
        <taxon>Bangiophyceae</taxon>
        <taxon>Bangiales</taxon>
        <taxon>Bangiaceae</taxon>
        <taxon>Pyropia</taxon>
    </lineage>
</organism>
<accession>A0ACC3C8Z0</accession>
<name>A0ACC3C8Z0_PYRYE</name>
<sequence>MYVQVPLQRVYTSLDGNSFVLAAGPVADPAVRLFVDPWLVGELKFLPAVPNFYTAFKERIDKDTSVASYGRIDGIVLTQALPDHLHAPTLERLDKATPVLAPGSAAGPLADLGFTDVTIVRPGEAVTFCGVVIEATTGSLVGPPWQDPENGYVFDFGGGSPAVRVYYEPHGNHSDDVLRRVAEIGVGVLVTPVRTVSFKGIGYKLVNGDDALPAVAAVGVSKVVVLENTKTKGVGILNAAIGIKGTIDGFKAGLGEGVQVIVPTVGEPEVLCAGDA</sequence>
<evidence type="ECO:0000313" key="1">
    <source>
        <dbReference type="EMBL" id="KAK1866543.1"/>
    </source>
</evidence>
<dbReference type="EMBL" id="CM020619">
    <property type="protein sequence ID" value="KAK1866543.1"/>
    <property type="molecule type" value="Genomic_DNA"/>
</dbReference>
<keyword evidence="2" id="KW-1185">Reference proteome</keyword>
<gene>
    <name evidence="1" type="ORF">I4F81_009060</name>
</gene>
<comment type="caution">
    <text evidence="1">The sequence shown here is derived from an EMBL/GenBank/DDBJ whole genome shotgun (WGS) entry which is preliminary data.</text>
</comment>
<reference evidence="1" key="1">
    <citation type="submission" date="2019-11" db="EMBL/GenBank/DDBJ databases">
        <title>Nori genome reveals adaptations in red seaweeds to the harsh intertidal environment.</title>
        <authorList>
            <person name="Wang D."/>
            <person name="Mao Y."/>
        </authorList>
    </citation>
    <scope>NUCLEOTIDE SEQUENCE</scope>
    <source>
        <tissue evidence="1">Gametophyte</tissue>
    </source>
</reference>
<dbReference type="Proteomes" id="UP000798662">
    <property type="component" value="Chromosome 2"/>
</dbReference>
<evidence type="ECO:0000313" key="2">
    <source>
        <dbReference type="Proteomes" id="UP000798662"/>
    </source>
</evidence>
<proteinExistence type="predicted"/>